<comment type="caution">
    <text evidence="1">The sequence shown here is derived from an EMBL/GenBank/DDBJ whole genome shotgun (WGS) entry which is preliminary data.</text>
</comment>
<dbReference type="SUPFAM" id="SSF52151">
    <property type="entry name" value="FabD/lysophospholipase-like"/>
    <property type="match status" value="1"/>
</dbReference>
<proteinExistence type="predicted"/>
<reference evidence="1 2" key="1">
    <citation type="submission" date="2019-07" db="EMBL/GenBank/DDBJ databases">
        <title>Genome sequencing of 100 strains of the haloalkaliphilic chemolithoautotrophic sulfur-oxidizing bacterium Thioalkalivibrio.</title>
        <authorList>
            <person name="Muyzer G."/>
        </authorList>
    </citation>
    <scope>NUCLEOTIDE SEQUENCE [LARGE SCALE GENOMIC DNA]</scope>
    <source>
        <strain evidence="1 2">ASO4-4</strain>
    </source>
</reference>
<sequence>MKSLLFLAGPRAYARIRSQGFSVADVRLVLGASGAAKWLGIHGLDTAVFGDFLSKASHPVPLFGTSIGAWKLAAAARKDARAAFDFLAHAYIHQFYKKPVRRRHVDQEALRIVDAFLPPGAAREILSHPVFRLHLSVIRCRGGLASENPLALALGLGMAFTVNMKGRDAYVRRFERVVFHDPREDNLVQGGFQGVTPVPLASENLRSALLATGSIPFLMSGVSGIPGAGAGIFRDGGLVDYHPLPPGPVENGIALYPHFYPEVVPGWFDKKNMKRRASASELSDVLLLAPSPEYVEKLPYGRIPDRRDFKKFEGDDAGRLRFWKRAVAESQRLGETFLEAWEKGRIEDLVQPIAE</sequence>
<dbReference type="OrthoDB" id="8586159at2"/>
<evidence type="ECO:0008006" key="3">
    <source>
        <dbReference type="Google" id="ProtNLM"/>
    </source>
</evidence>
<keyword evidence="2" id="KW-1185">Reference proteome</keyword>
<dbReference type="EMBL" id="VLLC01000012">
    <property type="protein sequence ID" value="TWI71757.1"/>
    <property type="molecule type" value="Genomic_DNA"/>
</dbReference>
<organism evidence="1 2">
    <name type="scientific">Desulfobotulus alkaliphilus</name>
    <dbReference type="NCBI Taxonomy" id="622671"/>
    <lineage>
        <taxon>Bacteria</taxon>
        <taxon>Pseudomonadati</taxon>
        <taxon>Thermodesulfobacteriota</taxon>
        <taxon>Desulfobacteria</taxon>
        <taxon>Desulfobacterales</taxon>
        <taxon>Desulfobacteraceae</taxon>
        <taxon>Desulfobotulus</taxon>
    </lineage>
</organism>
<accession>A0A562RRL8</accession>
<gene>
    <name evidence="1" type="ORF">LZ24_01773</name>
</gene>
<protein>
    <recommendedName>
        <fullName evidence="3">Patatin-like phospholipase</fullName>
    </recommendedName>
</protein>
<dbReference type="RefSeq" id="WP_144684618.1">
    <property type="nucleotide sequence ID" value="NZ_VLLC01000012.1"/>
</dbReference>
<name>A0A562RRL8_9BACT</name>
<dbReference type="InterPro" id="IPR016035">
    <property type="entry name" value="Acyl_Trfase/lysoPLipase"/>
</dbReference>
<evidence type="ECO:0000313" key="1">
    <source>
        <dbReference type="EMBL" id="TWI71757.1"/>
    </source>
</evidence>
<evidence type="ECO:0000313" key="2">
    <source>
        <dbReference type="Proteomes" id="UP000318307"/>
    </source>
</evidence>
<dbReference type="Proteomes" id="UP000318307">
    <property type="component" value="Unassembled WGS sequence"/>
</dbReference>
<dbReference type="AlphaFoldDB" id="A0A562RRL8"/>